<dbReference type="HOGENOM" id="CLU_801185_0_0_3"/>
<dbReference type="InterPro" id="IPR035940">
    <property type="entry name" value="CAP_sf"/>
</dbReference>
<dbReference type="Proteomes" id="UP000010367">
    <property type="component" value="Chromosome"/>
</dbReference>
<dbReference type="eggNOG" id="COG2340">
    <property type="taxonomic scope" value="Bacteria"/>
</dbReference>
<evidence type="ECO:0000259" key="2">
    <source>
        <dbReference type="Pfam" id="PF18885"/>
    </source>
</evidence>
<evidence type="ECO:0000259" key="1">
    <source>
        <dbReference type="Pfam" id="PF00188"/>
    </source>
</evidence>
<name>K9TL15_9CYAN</name>
<gene>
    <name evidence="3" type="ORF">Oscil6304_3669</name>
</gene>
<organism evidence="3 4">
    <name type="scientific">Oscillatoria acuminata PCC 6304</name>
    <dbReference type="NCBI Taxonomy" id="56110"/>
    <lineage>
        <taxon>Bacteria</taxon>
        <taxon>Bacillati</taxon>
        <taxon>Cyanobacteriota</taxon>
        <taxon>Cyanophyceae</taxon>
        <taxon>Oscillatoriophycideae</taxon>
        <taxon>Oscillatoriales</taxon>
        <taxon>Oscillatoriaceae</taxon>
        <taxon>Oscillatoria</taxon>
    </lineage>
</organism>
<feature type="domain" description="SCP" evidence="1">
    <location>
        <begin position="22"/>
        <end position="129"/>
    </location>
</feature>
<dbReference type="InterPro" id="IPR043708">
    <property type="entry name" value="DUF5648"/>
</dbReference>
<dbReference type="Gene3D" id="3.40.33.10">
    <property type="entry name" value="CAP"/>
    <property type="match status" value="1"/>
</dbReference>
<reference evidence="3 4" key="1">
    <citation type="submission" date="2012-06" db="EMBL/GenBank/DDBJ databases">
        <title>Finished chromosome of genome of Oscillatoria acuminata PCC 6304.</title>
        <authorList>
            <consortium name="US DOE Joint Genome Institute"/>
            <person name="Gugger M."/>
            <person name="Coursin T."/>
            <person name="Rippka R."/>
            <person name="Tandeau De Marsac N."/>
            <person name="Huntemann M."/>
            <person name="Wei C.-L."/>
            <person name="Han J."/>
            <person name="Detter J.C."/>
            <person name="Han C."/>
            <person name="Tapia R."/>
            <person name="Davenport K."/>
            <person name="Daligault H."/>
            <person name="Erkkila T."/>
            <person name="Gu W."/>
            <person name="Munk A.C.C."/>
            <person name="Teshima H."/>
            <person name="Xu Y."/>
            <person name="Chain P."/>
            <person name="Chen A."/>
            <person name="Krypides N."/>
            <person name="Mavromatis K."/>
            <person name="Markowitz V."/>
            <person name="Szeto E."/>
            <person name="Ivanova N."/>
            <person name="Mikhailova N."/>
            <person name="Ovchinnikova G."/>
            <person name="Pagani I."/>
            <person name="Pati A."/>
            <person name="Goodwin L."/>
            <person name="Peters L."/>
            <person name="Pitluck S."/>
            <person name="Woyke T."/>
            <person name="Kerfeld C."/>
        </authorList>
    </citation>
    <scope>NUCLEOTIDE SEQUENCE [LARGE SCALE GENOMIC DNA]</scope>
    <source>
        <strain evidence="3 4">PCC 6304</strain>
    </source>
</reference>
<keyword evidence="4" id="KW-1185">Reference proteome</keyword>
<accession>K9TL15</accession>
<dbReference type="RefSeq" id="WP_015149857.1">
    <property type="nucleotide sequence ID" value="NC_019693.1"/>
</dbReference>
<dbReference type="AlphaFoldDB" id="K9TL15"/>
<sequence length="368" mass="41120">MAINIYAPSELDNLQPEEVKLYNLVNQYRAENGLPPIRASKALTLVANRRVLDLAENIGQVTHDWSDASFSGNPEVMWNAPQRLNTGYPGRGYENVAGFSGFDGPNMTAEKALDIWKNSTAGHRQVILNQPGPNADWSQRPWNALGVGIYKGYAVLWFGEEVDPTGEPTRELAAVEPPPLQNEPQLPDISSIEILLPPLPNPPPPMGPVQTSDPVTGPGPQQAIYRFFDTLSGTHFYTASELERDNVRNTLPQYRYEGPSFAAPIPNPATSSIHRFFNTQTGTHFFTISEVERNQVLRDLPQYNYEGVAYHAYMQSESGTTPLHRFFNTQTGTHFYTPSDVERDVVMNTLPEYNYEGIGYYVNNLALV</sequence>
<feature type="domain" description="DUF5648" evidence="2">
    <location>
        <begin position="224"/>
        <end position="362"/>
    </location>
</feature>
<dbReference type="CDD" id="cd05379">
    <property type="entry name" value="CAP_bacterial"/>
    <property type="match status" value="1"/>
</dbReference>
<dbReference type="InParanoid" id="K9TL15"/>
<evidence type="ECO:0000313" key="3">
    <source>
        <dbReference type="EMBL" id="AFY83230.1"/>
    </source>
</evidence>
<proteinExistence type="predicted"/>
<evidence type="ECO:0000313" key="4">
    <source>
        <dbReference type="Proteomes" id="UP000010367"/>
    </source>
</evidence>
<dbReference type="InterPro" id="IPR014044">
    <property type="entry name" value="CAP_dom"/>
</dbReference>
<dbReference type="PATRIC" id="fig|56110.3.peg.4415"/>
<dbReference type="SUPFAM" id="SSF55797">
    <property type="entry name" value="PR-1-like"/>
    <property type="match status" value="1"/>
</dbReference>
<dbReference type="OrthoDB" id="9803398at2"/>
<dbReference type="Pfam" id="PF18885">
    <property type="entry name" value="DUF5648"/>
    <property type="match status" value="1"/>
</dbReference>
<dbReference type="Pfam" id="PF00188">
    <property type="entry name" value="CAP"/>
    <property type="match status" value="1"/>
</dbReference>
<dbReference type="KEGG" id="oac:Oscil6304_3669"/>
<dbReference type="EMBL" id="CP003607">
    <property type="protein sequence ID" value="AFY83230.1"/>
    <property type="molecule type" value="Genomic_DNA"/>
</dbReference>
<protein>
    <submittedName>
        <fullName evidence="3">Uncharacterized protein with SCP/PR1 domains</fullName>
    </submittedName>
</protein>
<dbReference type="eggNOG" id="COG0265">
    <property type="taxonomic scope" value="Bacteria"/>
</dbReference>